<dbReference type="PANTHER" id="PTHR15243:SF0">
    <property type="entry name" value="SERINE_THREONINE-PROTEIN KINASE 19"/>
    <property type="match status" value="1"/>
</dbReference>
<dbReference type="GO" id="GO:0046579">
    <property type="term" value="P:positive regulation of Ras protein signal transduction"/>
    <property type="evidence" value="ECO:0007669"/>
    <property type="project" value="TreeGrafter"/>
</dbReference>
<comment type="caution">
    <text evidence="2">The sequence shown here is derived from an EMBL/GenBank/DDBJ whole genome shotgun (WGS) entry which is preliminary data.</text>
</comment>
<accession>A0A8K0P029</accession>
<sequence>MNKRLAASICSKNKRKKAIDQEKGNDESDLGRRFLNSAESALASIKETFPVQQICFRLPPVILVHQVYSIIKNRTVADREINILMTNGIIRLFKMGLKESTMVAIFTEDFNRHVMDRVCPCQVETIKIESLENEETSISSETSSNSRPLLTIGKCQSHSPGRDEIKNANVCHLSSTVSRFIHDIIPKLQDVSVDKEVLQQDYKLSEEDIRTLMNVGLLVVRSVGSYWLSFPNAGEFMKHFIKGRASLTRLIRKCKFSEILQPELEKRQLDKTAKFGIKYHISDLIGGDIVECLETTSGTLLRISSPQK</sequence>
<evidence type="ECO:0000313" key="2">
    <source>
        <dbReference type="EMBL" id="KAG8226234.1"/>
    </source>
</evidence>
<dbReference type="EMBL" id="KZ308272">
    <property type="protein sequence ID" value="KAG8226234.1"/>
    <property type="molecule type" value="Genomic_DNA"/>
</dbReference>
<evidence type="ECO:0008006" key="4">
    <source>
        <dbReference type="Google" id="ProtNLM"/>
    </source>
</evidence>
<keyword evidence="3" id="KW-1185">Reference proteome</keyword>
<dbReference type="PANTHER" id="PTHR15243">
    <property type="entry name" value="SERINE/THREONINE-PROTEIN KINASE 19"/>
    <property type="match status" value="1"/>
</dbReference>
<protein>
    <recommendedName>
        <fullName evidence="4">Serine/threonine-protein kinase 19</fullName>
    </recommendedName>
</protein>
<dbReference type="Proteomes" id="UP000792457">
    <property type="component" value="Unassembled WGS sequence"/>
</dbReference>
<dbReference type="InterPro" id="IPR018865">
    <property type="entry name" value="STK19-like"/>
</dbReference>
<dbReference type="AlphaFoldDB" id="A0A8K0P029"/>
<proteinExistence type="inferred from homology"/>
<name>A0A8K0P029_LADFU</name>
<comment type="similarity">
    <text evidence="1">Belongs to the STK19 family.</text>
</comment>
<evidence type="ECO:0000256" key="1">
    <source>
        <dbReference type="ARBA" id="ARBA00093458"/>
    </source>
</evidence>
<gene>
    <name evidence="2" type="ORF">J437_LFUL006336</name>
</gene>
<evidence type="ECO:0000313" key="3">
    <source>
        <dbReference type="Proteomes" id="UP000792457"/>
    </source>
</evidence>
<dbReference type="Pfam" id="PF10494">
    <property type="entry name" value="Stk19"/>
    <property type="match status" value="1"/>
</dbReference>
<organism evidence="2 3">
    <name type="scientific">Ladona fulva</name>
    <name type="common">Scarce chaser dragonfly</name>
    <name type="synonym">Libellula fulva</name>
    <dbReference type="NCBI Taxonomy" id="123851"/>
    <lineage>
        <taxon>Eukaryota</taxon>
        <taxon>Metazoa</taxon>
        <taxon>Ecdysozoa</taxon>
        <taxon>Arthropoda</taxon>
        <taxon>Hexapoda</taxon>
        <taxon>Insecta</taxon>
        <taxon>Pterygota</taxon>
        <taxon>Palaeoptera</taxon>
        <taxon>Odonata</taxon>
        <taxon>Epiprocta</taxon>
        <taxon>Anisoptera</taxon>
        <taxon>Libelluloidea</taxon>
        <taxon>Libellulidae</taxon>
        <taxon>Ladona</taxon>
    </lineage>
</organism>
<dbReference type="OrthoDB" id="10261701at2759"/>
<reference evidence="2" key="1">
    <citation type="submission" date="2013-04" db="EMBL/GenBank/DDBJ databases">
        <authorList>
            <person name="Qu J."/>
            <person name="Murali S.C."/>
            <person name="Bandaranaike D."/>
            <person name="Bellair M."/>
            <person name="Blankenburg K."/>
            <person name="Chao H."/>
            <person name="Dinh H."/>
            <person name="Doddapaneni H."/>
            <person name="Downs B."/>
            <person name="Dugan-Rocha S."/>
            <person name="Elkadiri S."/>
            <person name="Gnanaolivu R.D."/>
            <person name="Hernandez B."/>
            <person name="Javaid M."/>
            <person name="Jayaseelan J.C."/>
            <person name="Lee S."/>
            <person name="Li M."/>
            <person name="Ming W."/>
            <person name="Munidasa M."/>
            <person name="Muniz J."/>
            <person name="Nguyen L."/>
            <person name="Ongeri F."/>
            <person name="Osuji N."/>
            <person name="Pu L.-L."/>
            <person name="Puazo M."/>
            <person name="Qu C."/>
            <person name="Quiroz J."/>
            <person name="Raj R."/>
            <person name="Weissenberger G."/>
            <person name="Xin Y."/>
            <person name="Zou X."/>
            <person name="Han Y."/>
            <person name="Richards S."/>
            <person name="Worley K."/>
            <person name="Muzny D."/>
            <person name="Gibbs R."/>
        </authorList>
    </citation>
    <scope>NUCLEOTIDE SEQUENCE</scope>
    <source>
        <strain evidence="2">Sampled in the wild</strain>
    </source>
</reference>
<reference evidence="2" key="2">
    <citation type="submission" date="2017-10" db="EMBL/GenBank/DDBJ databases">
        <title>Ladona fulva Genome sequencing and assembly.</title>
        <authorList>
            <person name="Murali S."/>
            <person name="Richards S."/>
            <person name="Bandaranaike D."/>
            <person name="Bellair M."/>
            <person name="Blankenburg K."/>
            <person name="Chao H."/>
            <person name="Dinh H."/>
            <person name="Doddapaneni H."/>
            <person name="Dugan-Rocha S."/>
            <person name="Elkadiri S."/>
            <person name="Gnanaolivu R."/>
            <person name="Hernandez B."/>
            <person name="Skinner E."/>
            <person name="Javaid M."/>
            <person name="Lee S."/>
            <person name="Li M."/>
            <person name="Ming W."/>
            <person name="Munidasa M."/>
            <person name="Muniz J."/>
            <person name="Nguyen L."/>
            <person name="Hughes D."/>
            <person name="Osuji N."/>
            <person name="Pu L.-L."/>
            <person name="Puazo M."/>
            <person name="Qu C."/>
            <person name="Quiroz J."/>
            <person name="Raj R."/>
            <person name="Weissenberger G."/>
            <person name="Xin Y."/>
            <person name="Zou X."/>
            <person name="Han Y."/>
            <person name="Worley K."/>
            <person name="Muzny D."/>
            <person name="Gibbs R."/>
        </authorList>
    </citation>
    <scope>NUCLEOTIDE SEQUENCE</scope>
    <source>
        <strain evidence="2">Sampled in the wild</strain>
    </source>
</reference>